<accession>A0A3E3IP18</accession>
<sequence>MLHGRLPGCRIGPGRHTALWKKEGDGMRLRIRMTALLCAVLLPFLNGCAPASQKSQIAPSWLALESVEKERVVRTPAPRENGKPYRVLMVAISFDATVSVADCYLRGLKQNGWILENPLEDGQAVQYDGLFDGCELGPYLEVCGGKIYDIAADGQQAVSQAVQAYVNAGEADIIVTLGTEAAQLGKLYARDRVPVLAFPLADAVGSGIVKGEQYSGIPNVWAYTDPERYQRQLVLYHDLIPFKKLGLIYYDEGLGGRTGYREAAAQIGIELVERRIDPPPVSNSADSEAALAAYWAGLEAACDELLEQEGIDAFMLTTQLIQPQQRAQAFIQRFHEAGVPVFIQTGEPLVEAGGLIMQESLVDEEIGQLVADVTVRVLCGEQPGDIMQPYTCTPYIVANQQAARALNIQLPFELLISCEKIY</sequence>
<gene>
    <name evidence="1" type="ORF">DXC40_05980</name>
</gene>
<evidence type="ECO:0008006" key="3">
    <source>
        <dbReference type="Google" id="ProtNLM"/>
    </source>
</evidence>
<dbReference type="Gene3D" id="3.40.50.2300">
    <property type="match status" value="2"/>
</dbReference>
<dbReference type="EMBL" id="QVME01000002">
    <property type="protein sequence ID" value="RGE68839.1"/>
    <property type="molecule type" value="Genomic_DNA"/>
</dbReference>
<dbReference type="SUPFAM" id="SSF53822">
    <property type="entry name" value="Periplasmic binding protein-like I"/>
    <property type="match status" value="1"/>
</dbReference>
<proteinExistence type="predicted"/>
<reference evidence="1 2" key="1">
    <citation type="submission" date="2018-08" db="EMBL/GenBank/DDBJ databases">
        <title>A genome reference for cultivated species of the human gut microbiota.</title>
        <authorList>
            <person name="Zou Y."/>
            <person name="Xue W."/>
            <person name="Luo G."/>
        </authorList>
    </citation>
    <scope>NUCLEOTIDE SEQUENCE [LARGE SCALE GENOMIC DNA]</scope>
    <source>
        <strain evidence="1 2">TF05-12AC</strain>
    </source>
</reference>
<dbReference type="Proteomes" id="UP000260828">
    <property type="component" value="Unassembled WGS sequence"/>
</dbReference>
<organism evidence="1 2">
    <name type="scientific">Anaerotruncus colihominis</name>
    <dbReference type="NCBI Taxonomy" id="169435"/>
    <lineage>
        <taxon>Bacteria</taxon>
        <taxon>Bacillati</taxon>
        <taxon>Bacillota</taxon>
        <taxon>Clostridia</taxon>
        <taxon>Eubacteriales</taxon>
        <taxon>Oscillospiraceae</taxon>
        <taxon>Anaerotruncus</taxon>
    </lineage>
</organism>
<protein>
    <recommendedName>
        <fullName evidence="3">ABC transporter substrate-binding protein</fullName>
    </recommendedName>
</protein>
<dbReference type="PANTHER" id="PTHR35271">
    <property type="entry name" value="ABC TRANSPORTER, SUBSTRATE-BINDING LIPOPROTEIN-RELATED"/>
    <property type="match status" value="1"/>
</dbReference>
<dbReference type="InterPro" id="IPR007487">
    <property type="entry name" value="ABC_transpt-TYRBP-like"/>
</dbReference>
<dbReference type="PANTHER" id="PTHR35271:SF1">
    <property type="entry name" value="ABC TRANSPORTER, SUBSTRATE-BINDING LIPOPROTEIN"/>
    <property type="match status" value="1"/>
</dbReference>
<dbReference type="InterPro" id="IPR028082">
    <property type="entry name" value="Peripla_BP_I"/>
</dbReference>
<comment type="caution">
    <text evidence="1">The sequence shown here is derived from an EMBL/GenBank/DDBJ whole genome shotgun (WGS) entry which is preliminary data.</text>
</comment>
<name>A0A3E3IP18_9FIRM</name>
<evidence type="ECO:0000313" key="2">
    <source>
        <dbReference type="Proteomes" id="UP000260828"/>
    </source>
</evidence>
<dbReference type="AlphaFoldDB" id="A0A3E3IP18"/>
<evidence type="ECO:0000313" key="1">
    <source>
        <dbReference type="EMBL" id="RGE68839.1"/>
    </source>
</evidence>